<dbReference type="RefSeq" id="WP_079347853.1">
    <property type="nucleotide sequence ID" value="NZ_MVAB01000001.1"/>
</dbReference>
<name>A0A1V4DJ76_9ENTE</name>
<feature type="domain" description="Transposase IS204/IS1001/IS1096/IS1165 DDE" evidence="1">
    <location>
        <begin position="5"/>
        <end position="114"/>
    </location>
</feature>
<organism evidence="2 3">
    <name type="scientific">Vagococcus martis</name>
    <dbReference type="NCBI Taxonomy" id="1768210"/>
    <lineage>
        <taxon>Bacteria</taxon>
        <taxon>Bacillati</taxon>
        <taxon>Bacillota</taxon>
        <taxon>Bacilli</taxon>
        <taxon>Lactobacillales</taxon>
        <taxon>Enterococcaceae</taxon>
        <taxon>Vagococcus</taxon>
    </lineage>
</organism>
<dbReference type="PANTHER" id="PTHR33498">
    <property type="entry name" value="TRANSPOSASE FOR INSERTION SEQUENCE ELEMENT IS1557"/>
    <property type="match status" value="1"/>
</dbReference>
<dbReference type="InterPro" id="IPR047951">
    <property type="entry name" value="Transpos_ISL3"/>
</dbReference>
<protein>
    <recommendedName>
        <fullName evidence="1">Transposase IS204/IS1001/IS1096/IS1165 DDE domain-containing protein</fullName>
    </recommendedName>
</protein>
<sequence>MSFICADGKTGELVYILPSRKLNKLTVYFNRTPLEERQKVKFLVTDMNAACFQLTKKVFPSANIIIDRFHVIKHLNTAFNEFRVREMKVLIRQKKKSEANKLKSNWKFLLKNQRIISTPFLSHSSLRISPILCLYFP</sequence>
<comment type="caution">
    <text evidence="2">The sequence shown here is derived from an EMBL/GenBank/DDBJ whole genome shotgun (WGS) entry which is preliminary data.</text>
</comment>
<dbReference type="AlphaFoldDB" id="A0A1V4DJ76"/>
<dbReference type="InterPro" id="IPR002560">
    <property type="entry name" value="Transposase_DDE"/>
</dbReference>
<reference evidence="2 3" key="1">
    <citation type="submission" date="2017-02" db="EMBL/GenBank/DDBJ databases">
        <title>Vagococcus cremeus sp. nov., isolated from the small intestine of a marten, Martes flavigula.</title>
        <authorList>
            <person name="Tak E.J."/>
            <person name="Bae J.-W."/>
        </authorList>
    </citation>
    <scope>NUCLEOTIDE SEQUENCE [LARGE SCALE GENOMIC DNA]</scope>
    <source>
        <strain evidence="2 3">D7T301</strain>
    </source>
</reference>
<keyword evidence="3" id="KW-1185">Reference proteome</keyword>
<evidence type="ECO:0000313" key="2">
    <source>
        <dbReference type="EMBL" id="OPF88508.1"/>
    </source>
</evidence>
<evidence type="ECO:0000313" key="3">
    <source>
        <dbReference type="Proteomes" id="UP000189970"/>
    </source>
</evidence>
<accession>A0A1V4DJ76</accession>
<evidence type="ECO:0000259" key="1">
    <source>
        <dbReference type="Pfam" id="PF01610"/>
    </source>
</evidence>
<dbReference type="Proteomes" id="UP000189970">
    <property type="component" value="Unassembled WGS sequence"/>
</dbReference>
<dbReference type="Pfam" id="PF01610">
    <property type="entry name" value="DDE_Tnp_ISL3"/>
    <property type="match status" value="1"/>
</dbReference>
<dbReference type="EMBL" id="MVAB01000001">
    <property type="protein sequence ID" value="OPF88508.1"/>
    <property type="molecule type" value="Genomic_DNA"/>
</dbReference>
<dbReference type="PANTHER" id="PTHR33498:SF1">
    <property type="entry name" value="TRANSPOSASE FOR INSERTION SEQUENCE ELEMENT IS1557"/>
    <property type="match status" value="1"/>
</dbReference>
<gene>
    <name evidence="2" type="ORF">BW731_10150</name>
</gene>
<proteinExistence type="predicted"/>